<dbReference type="InterPro" id="IPR018490">
    <property type="entry name" value="cNMP-bd_dom_sf"/>
</dbReference>
<keyword evidence="11" id="KW-0407">Ion channel</keyword>
<evidence type="ECO:0000256" key="8">
    <source>
        <dbReference type="ARBA" id="ARBA00022989"/>
    </source>
</evidence>
<keyword evidence="3" id="KW-0633">Potassium transport</keyword>
<keyword evidence="16" id="KW-1185">Reference proteome</keyword>
<dbReference type="InterPro" id="IPR003938">
    <property type="entry name" value="K_chnl_volt-dep_EAG/ELK/ERG"/>
</dbReference>
<evidence type="ECO:0000256" key="7">
    <source>
        <dbReference type="ARBA" id="ARBA00022958"/>
    </source>
</evidence>
<dbReference type="SMART" id="SM00100">
    <property type="entry name" value="cNMP"/>
    <property type="match status" value="1"/>
</dbReference>
<dbReference type="InterPro" id="IPR014710">
    <property type="entry name" value="RmlC-like_jellyroll"/>
</dbReference>
<feature type="transmembrane region" description="Helical" evidence="13">
    <location>
        <begin position="206"/>
        <end position="227"/>
    </location>
</feature>
<comment type="subcellular location">
    <subcellularLocation>
        <location evidence="1">Membrane</location>
        <topology evidence="1">Multi-pass membrane protein</topology>
    </subcellularLocation>
</comment>
<evidence type="ECO:0000256" key="5">
    <source>
        <dbReference type="ARBA" id="ARBA00022826"/>
    </source>
</evidence>
<dbReference type="Gene3D" id="2.60.120.10">
    <property type="entry name" value="Jelly Rolls"/>
    <property type="match status" value="1"/>
</dbReference>
<evidence type="ECO:0000256" key="13">
    <source>
        <dbReference type="SAM" id="Phobius"/>
    </source>
</evidence>
<dbReference type="SUPFAM" id="SSF51206">
    <property type="entry name" value="cAMP-binding domain-like"/>
    <property type="match status" value="1"/>
</dbReference>
<feature type="region of interest" description="Disordered" evidence="12">
    <location>
        <begin position="97"/>
        <end position="144"/>
    </location>
</feature>
<evidence type="ECO:0000256" key="4">
    <source>
        <dbReference type="ARBA" id="ARBA00022692"/>
    </source>
</evidence>
<dbReference type="PROSITE" id="PS50042">
    <property type="entry name" value="CNMP_BINDING_3"/>
    <property type="match status" value="1"/>
</dbReference>
<feature type="compositionally biased region" description="Polar residues" evidence="12">
    <location>
        <begin position="102"/>
        <end position="114"/>
    </location>
</feature>
<dbReference type="Pfam" id="PF00520">
    <property type="entry name" value="Ion_trans"/>
    <property type="match status" value="1"/>
</dbReference>
<dbReference type="InterPro" id="IPR005821">
    <property type="entry name" value="Ion_trans_dom"/>
</dbReference>
<dbReference type="InterPro" id="IPR000595">
    <property type="entry name" value="cNMP-bd_dom"/>
</dbReference>
<evidence type="ECO:0000259" key="14">
    <source>
        <dbReference type="PROSITE" id="PS50042"/>
    </source>
</evidence>
<proteinExistence type="predicted"/>
<evidence type="ECO:0000256" key="6">
    <source>
        <dbReference type="ARBA" id="ARBA00022882"/>
    </source>
</evidence>
<evidence type="ECO:0000256" key="1">
    <source>
        <dbReference type="ARBA" id="ARBA00004141"/>
    </source>
</evidence>
<dbReference type="PRINTS" id="PR01463">
    <property type="entry name" value="EAGCHANLFMLY"/>
</dbReference>
<evidence type="ECO:0000313" key="16">
    <source>
        <dbReference type="Proteomes" id="UP001515480"/>
    </source>
</evidence>
<dbReference type="PANTHER" id="PTHR10217:SF435">
    <property type="entry name" value="POTASSIUM VOLTAGE-GATED CHANNEL PROTEIN EAG"/>
    <property type="match status" value="1"/>
</dbReference>
<evidence type="ECO:0000313" key="15">
    <source>
        <dbReference type="EMBL" id="KAL1498823.1"/>
    </source>
</evidence>
<evidence type="ECO:0000256" key="10">
    <source>
        <dbReference type="ARBA" id="ARBA00023136"/>
    </source>
</evidence>
<dbReference type="GO" id="GO:0042391">
    <property type="term" value="P:regulation of membrane potential"/>
    <property type="evidence" value="ECO:0007669"/>
    <property type="project" value="TreeGrafter"/>
</dbReference>
<evidence type="ECO:0000256" key="9">
    <source>
        <dbReference type="ARBA" id="ARBA00023065"/>
    </source>
</evidence>
<keyword evidence="10 13" id="KW-0472">Membrane</keyword>
<name>A0AB34IIE8_PRYPA</name>
<keyword evidence="4 13" id="KW-0812">Transmembrane</keyword>
<keyword evidence="6" id="KW-0851">Voltage-gated channel</keyword>
<feature type="region of interest" description="Disordered" evidence="12">
    <location>
        <begin position="758"/>
        <end position="791"/>
    </location>
</feature>
<evidence type="ECO:0000256" key="12">
    <source>
        <dbReference type="SAM" id="MobiDB-lite"/>
    </source>
</evidence>
<evidence type="ECO:0000256" key="3">
    <source>
        <dbReference type="ARBA" id="ARBA00022538"/>
    </source>
</evidence>
<accession>A0AB34IIE8</accession>
<feature type="compositionally biased region" description="Basic and acidic residues" evidence="12">
    <location>
        <begin position="165"/>
        <end position="175"/>
    </location>
</feature>
<reference evidence="15 16" key="1">
    <citation type="journal article" date="2024" name="Science">
        <title>Giant polyketide synthase enzymes in the biosynthesis of giant marine polyether toxins.</title>
        <authorList>
            <person name="Fallon T.R."/>
            <person name="Shende V.V."/>
            <person name="Wierzbicki I.H."/>
            <person name="Pendleton A.L."/>
            <person name="Watervoot N.F."/>
            <person name="Auber R.P."/>
            <person name="Gonzalez D.J."/>
            <person name="Wisecaver J.H."/>
            <person name="Moore B.S."/>
        </authorList>
    </citation>
    <scope>NUCLEOTIDE SEQUENCE [LARGE SCALE GENOMIC DNA]</scope>
    <source>
        <strain evidence="15 16">12B1</strain>
    </source>
</reference>
<gene>
    <name evidence="15" type="ORF">AB1Y20_014126</name>
</gene>
<dbReference type="InterPro" id="IPR050818">
    <property type="entry name" value="KCNH_animal-type"/>
</dbReference>
<feature type="transmembrane region" description="Helical" evidence="13">
    <location>
        <begin position="247"/>
        <end position="265"/>
    </location>
</feature>
<feature type="domain" description="Cyclic nucleotide-binding" evidence="14">
    <location>
        <begin position="538"/>
        <end position="678"/>
    </location>
</feature>
<keyword evidence="5" id="KW-0631">Potassium channel</keyword>
<feature type="transmembrane region" description="Helical" evidence="13">
    <location>
        <begin position="356"/>
        <end position="377"/>
    </location>
</feature>
<dbReference type="Proteomes" id="UP001515480">
    <property type="component" value="Unassembled WGS sequence"/>
</dbReference>
<dbReference type="GO" id="GO:0005886">
    <property type="term" value="C:plasma membrane"/>
    <property type="evidence" value="ECO:0007669"/>
    <property type="project" value="TreeGrafter"/>
</dbReference>
<dbReference type="SUPFAM" id="SSF81324">
    <property type="entry name" value="Voltage-gated potassium channels"/>
    <property type="match status" value="1"/>
</dbReference>
<evidence type="ECO:0000256" key="11">
    <source>
        <dbReference type="ARBA" id="ARBA00023303"/>
    </source>
</evidence>
<dbReference type="CDD" id="cd00038">
    <property type="entry name" value="CAP_ED"/>
    <property type="match status" value="1"/>
</dbReference>
<protein>
    <recommendedName>
        <fullName evidence="14">Cyclic nucleotide-binding domain-containing protein</fullName>
    </recommendedName>
</protein>
<dbReference type="Gene3D" id="1.10.287.630">
    <property type="entry name" value="Helix hairpin bin"/>
    <property type="match status" value="1"/>
</dbReference>
<dbReference type="AlphaFoldDB" id="A0AB34IIE8"/>
<evidence type="ECO:0000256" key="2">
    <source>
        <dbReference type="ARBA" id="ARBA00022448"/>
    </source>
</evidence>
<keyword evidence="9" id="KW-0406">Ion transport</keyword>
<sequence length="791" mass="88807">MSAGLRRASSSKSAWRTVVDTMKPDSVDAKLDRMYRKQIEQQGADSRFREGLESQMAQLRAALHAVVGEMRELRLAQGGAAACGAVRSSSNDLTASFDADATSPSFSIGSPRSTSDGRRKTGRQWLSEHKSDRRGSSKSAEDEADDRASLFHCLGQRSTNTSSENSRDSSPARRDTARRKSLRSALSVLATSRLLRCAVLLPSHPFFFVWHKVILVCVAYVAVWAPLQTAFDEQLREPETVWLAVNLVVDSIFIADVALVFNVAFKKQGTWVLSRREIALKYLRGRFLLDVVAAFPYGMLTVGGAWDDDDGASSVLRALRLLRLMRVVRKLLQNGTEVAEVVSGYTSQFNPALVRVSQLVVMLVLACHWVGCLWWLVGTLPRTETHPLGDKWGPDAWLREQGLTTQYIHSFNWGAGMILAYVPREVYPQEPAEVVVTLISMFLGFFLGMIFISATTSALQYQDSKTALSQQKLEKIWRFLEYKKVNITLCRQILEYYKYLTTSSVTLSQMAEFKELPLSLQKNLMMELNRNVLQKCPLWSALPWEVVVKLMSQLLPMVFPPDHVIVEENQKSPGLHFIEQGTVQVLQRHRLPSLRAGRPESTDPLGDVVGVMGESEYFGESSILSILTQRYGEQHLHERFGRVRRDDKHFSALAAASIRTVSFCDILVLRNESFLQAIDRHEALQKSMAGVQEALERNKNELLTKRYSLSAASGEHSSPSIVWKCVIGVRRASSVDMSRLSLRRFSYGEVSALTLRARKSSPAQPCAQPRRKSEDLSSRRKPVAPSRRMST</sequence>
<dbReference type="PANTHER" id="PTHR10217">
    <property type="entry name" value="VOLTAGE AND LIGAND GATED POTASSIUM CHANNEL"/>
    <property type="match status" value="1"/>
</dbReference>
<comment type="caution">
    <text evidence="15">The sequence shown here is derived from an EMBL/GenBank/DDBJ whole genome shotgun (WGS) entry which is preliminary data.</text>
</comment>
<dbReference type="EMBL" id="JBGBPQ010000027">
    <property type="protein sequence ID" value="KAL1498823.1"/>
    <property type="molecule type" value="Genomic_DNA"/>
</dbReference>
<dbReference type="Gene3D" id="1.10.287.70">
    <property type="match status" value="1"/>
</dbReference>
<dbReference type="GO" id="GO:0034702">
    <property type="term" value="C:monoatomic ion channel complex"/>
    <property type="evidence" value="ECO:0007669"/>
    <property type="project" value="UniProtKB-KW"/>
</dbReference>
<organism evidence="15 16">
    <name type="scientific">Prymnesium parvum</name>
    <name type="common">Toxic golden alga</name>
    <dbReference type="NCBI Taxonomy" id="97485"/>
    <lineage>
        <taxon>Eukaryota</taxon>
        <taxon>Haptista</taxon>
        <taxon>Haptophyta</taxon>
        <taxon>Prymnesiophyceae</taxon>
        <taxon>Prymnesiales</taxon>
        <taxon>Prymnesiaceae</taxon>
        <taxon>Prymnesium</taxon>
    </lineage>
</organism>
<feature type="transmembrane region" description="Helical" evidence="13">
    <location>
        <begin position="434"/>
        <end position="454"/>
    </location>
</feature>
<feature type="region of interest" description="Disordered" evidence="12">
    <location>
        <begin position="157"/>
        <end position="178"/>
    </location>
</feature>
<feature type="compositionally biased region" description="Basic and acidic residues" evidence="12">
    <location>
        <begin position="126"/>
        <end position="144"/>
    </location>
</feature>
<keyword evidence="2" id="KW-0813">Transport</keyword>
<dbReference type="GO" id="GO:0005249">
    <property type="term" value="F:voltage-gated potassium channel activity"/>
    <property type="evidence" value="ECO:0007669"/>
    <property type="project" value="InterPro"/>
</dbReference>
<feature type="transmembrane region" description="Helical" evidence="13">
    <location>
        <begin position="286"/>
        <end position="306"/>
    </location>
</feature>
<keyword evidence="8 13" id="KW-1133">Transmembrane helix</keyword>
<keyword evidence="7" id="KW-0630">Potassium</keyword>